<dbReference type="Proteomes" id="UP000037751">
    <property type="component" value="Unassembled WGS sequence"/>
</dbReference>
<evidence type="ECO:0000256" key="3">
    <source>
        <dbReference type="ARBA" id="ARBA00005283"/>
    </source>
</evidence>
<feature type="compositionally biased region" description="Low complexity" evidence="13">
    <location>
        <begin position="580"/>
        <end position="594"/>
    </location>
</feature>
<keyword evidence="6" id="KW-0255">Endonuclease</keyword>
<keyword evidence="17" id="KW-1185">Reference proteome</keyword>
<keyword evidence="11" id="KW-0539">Nucleus</keyword>
<dbReference type="PANTHER" id="PTHR16171:SF7">
    <property type="entry name" value="DNA REPAIR PROTEIN RAD2"/>
    <property type="match status" value="1"/>
</dbReference>
<evidence type="ECO:0000256" key="13">
    <source>
        <dbReference type="SAM" id="MobiDB-lite"/>
    </source>
</evidence>
<dbReference type="Gene3D" id="1.10.150.20">
    <property type="entry name" value="5' to 3' exonuclease, C-terminal subdomain"/>
    <property type="match status" value="1"/>
</dbReference>
<dbReference type="RefSeq" id="XP_017990106.1">
    <property type="nucleotide sequence ID" value="XM_018137364.1"/>
</dbReference>
<comment type="subcellular location">
    <subcellularLocation>
        <location evidence="2">Nucleus</location>
    </subcellularLocation>
</comment>
<dbReference type="AlphaFoldDB" id="A0A0M8MQU9"/>
<comment type="caution">
    <text evidence="16">The sequence shown here is derived from an EMBL/GenBank/DDBJ whole genome shotgun (WGS) entry which is preliminary data.</text>
</comment>
<sequence length="997" mass="110963">MGVQGLWQLLQPVGRPVTLESLQGKRLAIDSSIWLYHFQMAMRDRDGKILNNAHLLGFLWRILKLLFYGIRPVFVFDGGAPVQKRRTLLQRKQRKTMATDTLARTAEKLLAAQLRQAALQHHNETSRPSDSLEEGTVYYDEVGRSNAPPTSGRMAPLTSKTVQSVVKAVTKDPYQLPAMPKEALQLSERKDLRFATESELRALMNSIAPEDLDMNSELFRSLPPELQYELVGDLRAKSRGTSYKRLQDMLASAPTPIDFSRAQVAGLKTRNDLTQKVLTVTDEIGSANIQVPLRVAGSRNREYVLTHIEGGDGGFALGAPEAGTSRDKAIVVDDEDCKPDLQDEEDWDPLEMEEVEIPSAPPASDPELDALVHSDLDPVQRKERALAFLSVRAEQHRRQKRQEAGMDAWEERVLGHVPVVPPSRALFREPAEEEAEAEEAVAHAPRRSPTPLPLLSRPSDSMALLPPAPSSGLASPSKDTLHLTPPRKRATSPPSQEWVSTPTKDMLGTSKAMSSPPETIRSLSPEPTCPPKQTDLSSIDTPATPDAVSVSSPTTPSHAGQAPTVDQPAIPATPREKDASVSASPASSPWAWSPSPEPERVGPDGFPLPSLQETQAIEAEEEQEWAQWDQDQSQFASFLSTASGRSLPDMQREVAAEVAALRQEHARLRSSEDEITSQMTSEIQTMLRMFGLPYITAPMEAEAQCAQLAMQQLVDGIITDDSDVFLFGGTPVYRNMFNSRRTVECYRLSDMERELGLDRDRLIQLAFLLGSDYTEGLTGVGPVLAMEILSLFPPKHALEDFRAWWKDVQVGADSEQAQSSVRRRIKRALRNKVHLSDSWPDPKERDAYVHPTVDESDEPFVWGQADLDAVRSFLGEYLHWSTSKTDQYVLPVIEQQRKTTRLHRVQATLDQAGFVGGHVPEPMSARRFESTRLQQVVQSFRERQRAEEASALPAASSVPMRKRKPRQDEEAYVPRPTRSRRDAGRVSSLNPRSLEDL</sequence>
<evidence type="ECO:0000259" key="14">
    <source>
        <dbReference type="SMART" id="SM00484"/>
    </source>
</evidence>
<feature type="compositionally biased region" description="Low complexity" evidence="13">
    <location>
        <begin position="447"/>
        <end position="477"/>
    </location>
</feature>
<dbReference type="InterPro" id="IPR006085">
    <property type="entry name" value="XPG_DNA_repair_N"/>
</dbReference>
<dbReference type="GO" id="GO:0048256">
    <property type="term" value="F:flap endonuclease activity"/>
    <property type="evidence" value="ECO:0007669"/>
    <property type="project" value="UniProtKB-ARBA"/>
</dbReference>
<evidence type="ECO:0000256" key="12">
    <source>
        <dbReference type="ARBA" id="ARBA00038112"/>
    </source>
</evidence>
<reference evidence="16 17" key="1">
    <citation type="submission" date="2015-07" db="EMBL/GenBank/DDBJ databases">
        <title>Draft Genome Sequence of Malassezia furfur CBS1878 and Malassezia pachydermatis CBS1879.</title>
        <authorList>
            <person name="Triana S."/>
            <person name="Ohm R."/>
            <person name="Gonzalez A."/>
            <person name="DeCock H."/>
            <person name="Restrepo S."/>
            <person name="Celis A."/>
        </authorList>
    </citation>
    <scope>NUCLEOTIDE SEQUENCE [LARGE SCALE GENOMIC DNA]</scope>
    <source>
        <strain evidence="16 17">CBS 1879</strain>
    </source>
</reference>
<evidence type="ECO:0000256" key="10">
    <source>
        <dbReference type="ARBA" id="ARBA00023204"/>
    </source>
</evidence>
<dbReference type="CDD" id="cd09868">
    <property type="entry name" value="PIN_XPG_RAD2"/>
    <property type="match status" value="2"/>
</dbReference>
<dbReference type="InterPro" id="IPR006086">
    <property type="entry name" value="XPG-I_dom"/>
</dbReference>
<evidence type="ECO:0000256" key="1">
    <source>
        <dbReference type="ARBA" id="ARBA00001946"/>
    </source>
</evidence>
<dbReference type="SUPFAM" id="SSF47807">
    <property type="entry name" value="5' to 3' exonuclease, C-terminal subdomain"/>
    <property type="match status" value="1"/>
</dbReference>
<dbReference type="GO" id="GO:0003697">
    <property type="term" value="F:single-stranded DNA binding"/>
    <property type="evidence" value="ECO:0007669"/>
    <property type="project" value="InterPro"/>
</dbReference>
<keyword evidence="7" id="KW-0227">DNA damage</keyword>
<dbReference type="InterPro" id="IPR019974">
    <property type="entry name" value="XPG_CS"/>
</dbReference>
<dbReference type="Gene3D" id="3.40.50.1010">
    <property type="entry name" value="5'-nuclease"/>
    <property type="match status" value="2"/>
</dbReference>
<dbReference type="InterPro" id="IPR008918">
    <property type="entry name" value="HhH2"/>
</dbReference>
<protein>
    <submittedName>
        <fullName evidence="16">Rad2-structure-specific nuclease of the nucleotide excision repairosome</fullName>
    </submittedName>
</protein>
<dbReference type="PANTHER" id="PTHR16171">
    <property type="entry name" value="DNA REPAIR PROTEIN COMPLEMENTING XP-G CELLS-RELATED"/>
    <property type="match status" value="1"/>
</dbReference>
<evidence type="ECO:0000256" key="8">
    <source>
        <dbReference type="ARBA" id="ARBA00022801"/>
    </source>
</evidence>
<keyword evidence="8" id="KW-0378">Hydrolase</keyword>
<evidence type="ECO:0000256" key="4">
    <source>
        <dbReference type="ARBA" id="ARBA00022722"/>
    </source>
</evidence>
<evidence type="ECO:0000313" key="17">
    <source>
        <dbReference type="Proteomes" id="UP000037751"/>
    </source>
</evidence>
<gene>
    <name evidence="16" type="ORF">Malapachy_2878</name>
</gene>
<dbReference type="EMBL" id="LGAV01000012">
    <property type="protein sequence ID" value="KOS12474.1"/>
    <property type="molecule type" value="Genomic_DNA"/>
</dbReference>
<dbReference type="SMART" id="SM00485">
    <property type="entry name" value="XPGN"/>
    <property type="match status" value="1"/>
</dbReference>
<accession>A0A0M8MQU9</accession>
<dbReference type="STRING" id="77020.A0A0M8MQU9"/>
<feature type="domain" description="XPG-I" evidence="14">
    <location>
        <begin position="688"/>
        <end position="757"/>
    </location>
</feature>
<dbReference type="PRINTS" id="PR00853">
    <property type="entry name" value="XPGRADSUPER"/>
</dbReference>
<dbReference type="OrthoDB" id="31113at2759"/>
<keyword evidence="5" id="KW-0479">Metal-binding</keyword>
<dbReference type="Pfam" id="PF00752">
    <property type="entry name" value="XPG_N"/>
    <property type="match status" value="1"/>
</dbReference>
<comment type="cofactor">
    <cofactor evidence="1">
        <name>Mg(2+)</name>
        <dbReference type="ChEBI" id="CHEBI:18420"/>
    </cofactor>
</comment>
<name>A0A0M8MQU9_9BASI</name>
<dbReference type="GO" id="GO:0046872">
    <property type="term" value="F:metal ion binding"/>
    <property type="evidence" value="ECO:0007669"/>
    <property type="project" value="UniProtKB-KW"/>
</dbReference>
<evidence type="ECO:0000256" key="9">
    <source>
        <dbReference type="ARBA" id="ARBA00022842"/>
    </source>
</evidence>
<keyword evidence="10" id="KW-0234">DNA repair</keyword>
<feature type="domain" description="XPG N-terminal" evidence="15">
    <location>
        <begin position="1"/>
        <end position="98"/>
    </location>
</feature>
<dbReference type="GO" id="GO:0006289">
    <property type="term" value="P:nucleotide-excision repair"/>
    <property type="evidence" value="ECO:0007669"/>
    <property type="project" value="InterPro"/>
</dbReference>
<dbReference type="SMART" id="SM00484">
    <property type="entry name" value="XPGI"/>
    <property type="match status" value="1"/>
</dbReference>
<dbReference type="FunFam" id="1.10.150.20:FF:000030">
    <property type="entry name" value="Flap endonuclease GEN-like 1"/>
    <property type="match status" value="1"/>
</dbReference>
<dbReference type="Pfam" id="PF00867">
    <property type="entry name" value="XPG_I"/>
    <property type="match status" value="1"/>
</dbReference>
<feature type="region of interest" description="Disordered" evidence="13">
    <location>
        <begin position="429"/>
        <end position="609"/>
    </location>
</feature>
<evidence type="ECO:0000256" key="7">
    <source>
        <dbReference type="ARBA" id="ARBA00022763"/>
    </source>
</evidence>
<evidence type="ECO:0000313" key="16">
    <source>
        <dbReference type="EMBL" id="KOS12474.1"/>
    </source>
</evidence>
<feature type="compositionally biased region" description="Polar residues" evidence="13">
    <location>
        <begin position="492"/>
        <end position="503"/>
    </location>
</feature>
<dbReference type="PROSITE" id="PS00842">
    <property type="entry name" value="XPG_2"/>
    <property type="match status" value="1"/>
</dbReference>
<evidence type="ECO:0000256" key="11">
    <source>
        <dbReference type="ARBA" id="ARBA00023242"/>
    </source>
</evidence>
<comment type="similarity">
    <text evidence="3">Belongs to the XPG/RAD2 endonuclease family. XPG subfamily.</text>
</comment>
<dbReference type="GeneID" id="28729240"/>
<organism evidence="16 17">
    <name type="scientific">Malassezia pachydermatis</name>
    <dbReference type="NCBI Taxonomy" id="77020"/>
    <lineage>
        <taxon>Eukaryota</taxon>
        <taxon>Fungi</taxon>
        <taxon>Dikarya</taxon>
        <taxon>Basidiomycota</taxon>
        <taxon>Ustilaginomycotina</taxon>
        <taxon>Malasseziomycetes</taxon>
        <taxon>Malasseziales</taxon>
        <taxon>Malasseziaceae</taxon>
        <taxon>Malassezia</taxon>
    </lineage>
</organism>
<keyword evidence="9" id="KW-0460">Magnesium</keyword>
<comment type="similarity">
    <text evidence="12">Belongs to the XPG/RAD2 endonuclease family. GEN subfamily.</text>
</comment>
<evidence type="ECO:0000256" key="6">
    <source>
        <dbReference type="ARBA" id="ARBA00022759"/>
    </source>
</evidence>
<dbReference type="VEuPathDB" id="FungiDB:Malapachy_2878"/>
<keyword evidence="4" id="KW-0540">Nuclease</keyword>
<evidence type="ECO:0000256" key="2">
    <source>
        <dbReference type="ARBA" id="ARBA00004123"/>
    </source>
</evidence>
<evidence type="ECO:0000259" key="15">
    <source>
        <dbReference type="SMART" id="SM00485"/>
    </source>
</evidence>
<dbReference type="InterPro" id="IPR001044">
    <property type="entry name" value="XPG/Rad2_eukaryotes"/>
</dbReference>
<dbReference type="InterPro" id="IPR006084">
    <property type="entry name" value="XPG/Rad2"/>
</dbReference>
<dbReference type="SUPFAM" id="SSF88723">
    <property type="entry name" value="PIN domain-like"/>
    <property type="match status" value="1"/>
</dbReference>
<dbReference type="InterPro" id="IPR036279">
    <property type="entry name" value="5-3_exonuclease_C_sf"/>
</dbReference>
<dbReference type="CDD" id="cd09904">
    <property type="entry name" value="H3TH_XPG"/>
    <property type="match status" value="1"/>
</dbReference>
<proteinExistence type="inferred from homology"/>
<dbReference type="PRINTS" id="PR00066">
    <property type="entry name" value="XRODRMPGMNTG"/>
</dbReference>
<feature type="region of interest" description="Disordered" evidence="13">
    <location>
        <begin position="945"/>
        <end position="997"/>
    </location>
</feature>
<dbReference type="InterPro" id="IPR029060">
    <property type="entry name" value="PIN-like_dom_sf"/>
</dbReference>
<dbReference type="PROSITE" id="PS00841">
    <property type="entry name" value="XPG_1"/>
    <property type="match status" value="1"/>
</dbReference>
<dbReference type="GO" id="GO:0005634">
    <property type="term" value="C:nucleus"/>
    <property type="evidence" value="ECO:0007669"/>
    <property type="project" value="UniProtKB-SubCell"/>
</dbReference>
<dbReference type="SMART" id="SM00279">
    <property type="entry name" value="HhH2"/>
    <property type="match status" value="1"/>
</dbReference>
<evidence type="ECO:0000256" key="5">
    <source>
        <dbReference type="ARBA" id="ARBA00022723"/>
    </source>
</evidence>
<feature type="compositionally biased region" description="Polar residues" evidence="13">
    <location>
        <begin position="549"/>
        <end position="558"/>
    </location>
</feature>